<evidence type="ECO:0000313" key="1">
    <source>
        <dbReference type="EMBL" id="TXI33846.1"/>
    </source>
</evidence>
<protein>
    <submittedName>
        <fullName evidence="1">Uncharacterized protein</fullName>
    </submittedName>
</protein>
<reference evidence="1 2" key="1">
    <citation type="submission" date="2018-09" db="EMBL/GenBank/DDBJ databases">
        <title>Metagenome Assembled Genomes from an Advanced Water Purification Facility.</title>
        <authorList>
            <person name="Stamps B.W."/>
            <person name="Spear J.R."/>
        </authorList>
    </citation>
    <scope>NUCLEOTIDE SEQUENCE [LARGE SCALE GENOMIC DNA]</scope>
    <source>
        <strain evidence="1">Bin_52_1</strain>
    </source>
</reference>
<evidence type="ECO:0000313" key="2">
    <source>
        <dbReference type="Proteomes" id="UP000321110"/>
    </source>
</evidence>
<organism evidence="1 2">
    <name type="scientific">Aquipseudomonas alcaligenes</name>
    <name type="common">Pseudomonas alcaligenes</name>
    <dbReference type="NCBI Taxonomy" id="43263"/>
    <lineage>
        <taxon>Bacteria</taxon>
        <taxon>Pseudomonadati</taxon>
        <taxon>Pseudomonadota</taxon>
        <taxon>Gammaproteobacteria</taxon>
        <taxon>Pseudomonadales</taxon>
        <taxon>Pseudomonadaceae</taxon>
        <taxon>Aquipseudomonas</taxon>
    </lineage>
</organism>
<dbReference type="AlphaFoldDB" id="A0A5C7W8D3"/>
<accession>A0A5C7W8D3</accession>
<dbReference type="EMBL" id="SSFO01000090">
    <property type="protein sequence ID" value="TXI33846.1"/>
    <property type="molecule type" value="Genomic_DNA"/>
</dbReference>
<comment type="caution">
    <text evidence="1">The sequence shown here is derived from an EMBL/GenBank/DDBJ whole genome shotgun (WGS) entry which is preliminary data.</text>
</comment>
<dbReference type="Proteomes" id="UP000321110">
    <property type="component" value="Unassembled WGS sequence"/>
</dbReference>
<gene>
    <name evidence="1" type="ORF">E6Q69_05510</name>
</gene>
<sequence length="105" mass="12271">MSEEKQTRCCLWCGNLFPYVYSCKIYCSQACHSQSHYIRQRDFSHLSPKEFKQVLCNWIESGSHINPNHPLRKLNDAKAEVIRSATEVVRLVTDKLIEELVDAER</sequence>
<name>A0A5C7W8D3_AQUAC</name>
<proteinExistence type="predicted"/>